<feature type="domain" description="Transposase DDE" evidence="1">
    <location>
        <begin position="1"/>
        <end position="43"/>
    </location>
</feature>
<organism evidence="2 3">
    <name type="scientific">Candidatus Enterovibrio escicola</name>
    <dbReference type="NCBI Taxonomy" id="1927127"/>
    <lineage>
        <taxon>Bacteria</taxon>
        <taxon>Pseudomonadati</taxon>
        <taxon>Pseudomonadota</taxon>
        <taxon>Gammaproteobacteria</taxon>
        <taxon>Vibrionales</taxon>
        <taxon>Vibrionaceae</taxon>
        <taxon>Enterovibrio</taxon>
    </lineage>
</organism>
<dbReference type="Proteomes" id="UP000219020">
    <property type="component" value="Unassembled WGS sequence"/>
</dbReference>
<proteinExistence type="predicted"/>
<gene>
    <name evidence="2" type="ORF">BTN49_1767</name>
</gene>
<dbReference type="AlphaFoldDB" id="A0A2A5T318"/>
<dbReference type="EMBL" id="NBYY01000016">
    <property type="protein sequence ID" value="PCS22546.1"/>
    <property type="molecule type" value="Genomic_DNA"/>
</dbReference>
<keyword evidence="3" id="KW-1185">Reference proteome</keyword>
<name>A0A2A5T318_9GAMM</name>
<evidence type="ECO:0000259" key="1">
    <source>
        <dbReference type="Pfam" id="PF13737"/>
    </source>
</evidence>
<sequence length="43" mass="4863">MVKSIFTLPLRGLKGFLNSVVTLMNVPMKCLTYTFISNRSKNV</sequence>
<dbReference type="InterPro" id="IPR025668">
    <property type="entry name" value="Tnp_DDE_dom"/>
</dbReference>
<dbReference type="Pfam" id="PF13737">
    <property type="entry name" value="DDE_Tnp_1_5"/>
    <property type="match status" value="1"/>
</dbReference>
<evidence type="ECO:0000313" key="3">
    <source>
        <dbReference type="Proteomes" id="UP000219020"/>
    </source>
</evidence>
<accession>A0A2A5T318</accession>
<protein>
    <submittedName>
        <fullName evidence="2">Mobile element protein</fullName>
    </submittedName>
</protein>
<evidence type="ECO:0000313" key="2">
    <source>
        <dbReference type="EMBL" id="PCS22546.1"/>
    </source>
</evidence>
<comment type="caution">
    <text evidence="2">The sequence shown here is derived from an EMBL/GenBank/DDBJ whole genome shotgun (WGS) entry which is preliminary data.</text>
</comment>
<reference evidence="3" key="1">
    <citation type="submission" date="2017-04" db="EMBL/GenBank/DDBJ databases">
        <title>Genome evolution of the luminous symbionts of deep sea anglerfish.</title>
        <authorList>
            <person name="Hendry T.A."/>
        </authorList>
    </citation>
    <scope>NUCLEOTIDE SEQUENCE [LARGE SCALE GENOMIC DNA]</scope>
</reference>